<dbReference type="SUPFAM" id="SSF53041">
    <property type="entry name" value="Resolvase-like"/>
    <property type="match status" value="1"/>
</dbReference>
<dbReference type="InterPro" id="IPR036162">
    <property type="entry name" value="Resolvase-like_N_sf"/>
</dbReference>
<dbReference type="PROSITE" id="PS51736">
    <property type="entry name" value="RECOMBINASES_3"/>
    <property type="match status" value="1"/>
</dbReference>
<proteinExistence type="predicted"/>
<dbReference type="Proteomes" id="UP001386972">
    <property type="component" value="Unassembled WGS sequence"/>
</dbReference>
<accession>A0ABU8ZV51</accession>
<dbReference type="RefSeq" id="WP_340610281.1">
    <property type="nucleotide sequence ID" value="NZ_JBBNAW010000001.1"/>
</dbReference>
<dbReference type="EMBL" id="JBBNAW010000001">
    <property type="protein sequence ID" value="MEK2607958.1"/>
    <property type="molecule type" value="Genomic_DNA"/>
</dbReference>
<dbReference type="Pfam" id="PF00239">
    <property type="entry name" value="Resolvase"/>
    <property type="match status" value="1"/>
</dbReference>
<feature type="domain" description="Resolvase/invertase-type recombinase catalytic" evidence="1">
    <location>
        <begin position="1"/>
        <end position="73"/>
    </location>
</feature>
<evidence type="ECO:0000259" key="1">
    <source>
        <dbReference type="PROSITE" id="PS51736"/>
    </source>
</evidence>
<gene>
    <name evidence="2" type="ORF">WLF18_02400</name>
</gene>
<sequence>MNIVSARVSTNIQDLQPQSELLCQAGCARVFEEKISGAKKERPELMRMMDHFCEKDVLIVTRLDRLRFKMFLS</sequence>
<name>A0ABU8ZV51_9PSED</name>
<evidence type="ECO:0000313" key="3">
    <source>
        <dbReference type="Proteomes" id="UP001386972"/>
    </source>
</evidence>
<evidence type="ECO:0000313" key="2">
    <source>
        <dbReference type="EMBL" id="MEK2607958.1"/>
    </source>
</evidence>
<comment type="caution">
    <text evidence="2">The sequence shown here is derived from an EMBL/GenBank/DDBJ whole genome shotgun (WGS) entry which is preliminary data.</text>
</comment>
<organism evidence="2 3">
    <name type="scientific">Pseudomonas shirazensis</name>
    <dbReference type="NCBI Taxonomy" id="2745494"/>
    <lineage>
        <taxon>Bacteria</taxon>
        <taxon>Pseudomonadati</taxon>
        <taxon>Pseudomonadota</taxon>
        <taxon>Gammaproteobacteria</taxon>
        <taxon>Pseudomonadales</taxon>
        <taxon>Pseudomonadaceae</taxon>
        <taxon>Pseudomonas</taxon>
    </lineage>
</organism>
<keyword evidence="3" id="KW-1185">Reference proteome</keyword>
<dbReference type="Gene3D" id="3.40.50.1390">
    <property type="entry name" value="Resolvase, N-terminal catalytic domain"/>
    <property type="match status" value="1"/>
</dbReference>
<reference evidence="2 3" key="1">
    <citation type="submission" date="2024-03" db="EMBL/GenBank/DDBJ databases">
        <title>Screening, Identification and Application of a Plant Lactobacillus Strain.</title>
        <authorList>
            <person name="Li Y.L."/>
        </authorList>
    </citation>
    <scope>NUCLEOTIDE SEQUENCE [LARGE SCALE GENOMIC DNA]</scope>
    <source>
        <strain evidence="2 3">JDB</strain>
    </source>
</reference>
<protein>
    <submittedName>
        <fullName evidence="2">Recombinase family protein</fullName>
    </submittedName>
</protein>
<dbReference type="InterPro" id="IPR006119">
    <property type="entry name" value="Resolv_N"/>
</dbReference>